<evidence type="ECO:0000256" key="8">
    <source>
        <dbReference type="ARBA" id="ARBA00022857"/>
    </source>
</evidence>
<feature type="binding site" evidence="11">
    <location>
        <begin position="126"/>
        <end position="128"/>
    </location>
    <ligand>
        <name>FMN</name>
        <dbReference type="ChEBI" id="CHEBI:58210"/>
    </ligand>
</feature>
<keyword evidence="7 11" id="KW-0274">FAD</keyword>
<proteinExistence type="inferred from homology"/>
<dbReference type="InterPro" id="IPR000453">
    <property type="entry name" value="Chorismate_synth"/>
</dbReference>
<dbReference type="AlphaFoldDB" id="A0A7V4DXC2"/>
<dbReference type="PROSITE" id="PS00789">
    <property type="entry name" value="CHORISMATE_SYNTHASE_3"/>
    <property type="match status" value="1"/>
</dbReference>
<evidence type="ECO:0000256" key="6">
    <source>
        <dbReference type="ARBA" id="ARBA00022643"/>
    </source>
</evidence>
<evidence type="ECO:0000256" key="4">
    <source>
        <dbReference type="ARBA" id="ARBA00022605"/>
    </source>
</evidence>
<evidence type="ECO:0000256" key="10">
    <source>
        <dbReference type="ARBA" id="ARBA00023239"/>
    </source>
</evidence>
<evidence type="ECO:0000313" key="13">
    <source>
        <dbReference type="EMBL" id="HGK23645.1"/>
    </source>
</evidence>
<evidence type="ECO:0000256" key="2">
    <source>
        <dbReference type="ARBA" id="ARBA00008014"/>
    </source>
</evidence>
<accession>A0A7V4DXC2</accession>
<feature type="binding site" evidence="11">
    <location>
        <position position="291"/>
    </location>
    <ligand>
        <name>FMN</name>
        <dbReference type="ChEBI" id="CHEBI:58210"/>
    </ligand>
</feature>
<evidence type="ECO:0000256" key="7">
    <source>
        <dbReference type="ARBA" id="ARBA00022827"/>
    </source>
</evidence>
<keyword evidence="5 11" id="KW-0285">Flavoprotein</keyword>
<feature type="binding site" evidence="11">
    <location>
        <position position="332"/>
    </location>
    <ligand>
        <name>FMN</name>
        <dbReference type="ChEBI" id="CHEBI:58210"/>
    </ligand>
</feature>
<dbReference type="PANTHER" id="PTHR21085:SF0">
    <property type="entry name" value="CHORISMATE SYNTHASE"/>
    <property type="match status" value="1"/>
</dbReference>
<keyword evidence="6 11" id="KW-0288">FMN</keyword>
<reference evidence="13" key="1">
    <citation type="journal article" date="2020" name="mSystems">
        <title>Genome- and Community-Level Interaction Insights into Carbon Utilization and Element Cycling Functions of Hydrothermarchaeota in Hydrothermal Sediment.</title>
        <authorList>
            <person name="Zhou Z."/>
            <person name="Liu Y."/>
            <person name="Xu W."/>
            <person name="Pan J."/>
            <person name="Luo Z.H."/>
            <person name="Li M."/>
        </authorList>
    </citation>
    <scope>NUCLEOTIDE SEQUENCE [LARGE SCALE GENOMIC DNA]</scope>
    <source>
        <strain evidence="13">SpSt-70</strain>
    </source>
</reference>
<dbReference type="HAMAP" id="MF_00300">
    <property type="entry name" value="Chorismate_synth"/>
    <property type="match status" value="1"/>
</dbReference>
<dbReference type="FunFam" id="3.60.150.10:FF:000002">
    <property type="entry name" value="Chorismate synthase"/>
    <property type="match status" value="1"/>
</dbReference>
<comment type="similarity">
    <text evidence="2 11 12">Belongs to the chorismate synthase family.</text>
</comment>
<dbReference type="InterPro" id="IPR035904">
    <property type="entry name" value="Chorismate_synth_AroC_sf"/>
</dbReference>
<dbReference type="PROSITE" id="PS00788">
    <property type="entry name" value="CHORISMATE_SYNTHASE_2"/>
    <property type="match status" value="1"/>
</dbReference>
<feature type="binding site" evidence="11">
    <location>
        <position position="39"/>
    </location>
    <ligand>
        <name>NADP(+)</name>
        <dbReference type="ChEBI" id="CHEBI:58349"/>
    </ligand>
</feature>
<dbReference type="CDD" id="cd07304">
    <property type="entry name" value="Chorismate_synthase"/>
    <property type="match status" value="1"/>
</dbReference>
<evidence type="ECO:0000256" key="11">
    <source>
        <dbReference type="HAMAP-Rule" id="MF_00300"/>
    </source>
</evidence>
<organism evidence="13">
    <name type="scientific">Dictyoglomus thermophilum</name>
    <dbReference type="NCBI Taxonomy" id="14"/>
    <lineage>
        <taxon>Bacteria</taxon>
        <taxon>Pseudomonadati</taxon>
        <taxon>Dictyoglomota</taxon>
        <taxon>Dictyoglomia</taxon>
        <taxon>Dictyoglomales</taxon>
        <taxon>Dictyoglomaceae</taxon>
        <taxon>Dictyoglomus</taxon>
    </lineage>
</organism>
<gene>
    <name evidence="11" type="primary">aroC</name>
    <name evidence="13" type="ORF">ENU78_04235</name>
</gene>
<dbReference type="GO" id="GO:0005829">
    <property type="term" value="C:cytosol"/>
    <property type="evidence" value="ECO:0007669"/>
    <property type="project" value="TreeGrafter"/>
</dbReference>
<dbReference type="GO" id="GO:0010181">
    <property type="term" value="F:FMN binding"/>
    <property type="evidence" value="ECO:0007669"/>
    <property type="project" value="TreeGrafter"/>
</dbReference>
<comment type="caution">
    <text evidence="13">The sequence shown here is derived from an EMBL/GenBank/DDBJ whole genome shotgun (WGS) entry which is preliminary data.</text>
</comment>
<dbReference type="PROSITE" id="PS00787">
    <property type="entry name" value="CHORISMATE_SYNTHASE_1"/>
    <property type="match status" value="1"/>
</dbReference>
<dbReference type="EC" id="4.2.3.5" evidence="3 11"/>
<evidence type="ECO:0000256" key="12">
    <source>
        <dbReference type="RuleBase" id="RU000605"/>
    </source>
</evidence>
<dbReference type="RefSeq" id="WP_149123030.1">
    <property type="nucleotide sequence ID" value="NZ_VTFL01000005.1"/>
</dbReference>
<dbReference type="GO" id="GO:0004107">
    <property type="term" value="F:chorismate synthase activity"/>
    <property type="evidence" value="ECO:0007669"/>
    <property type="project" value="UniProtKB-UniRule"/>
</dbReference>
<keyword evidence="10 11" id="KW-0456">Lyase</keyword>
<keyword evidence="4 11" id="KW-0028">Amino-acid biosynthesis</keyword>
<dbReference type="Pfam" id="PF01264">
    <property type="entry name" value="Chorismate_synt"/>
    <property type="match status" value="1"/>
</dbReference>
<keyword evidence="8 11" id="KW-0521">NADP</keyword>
<evidence type="ECO:0000256" key="1">
    <source>
        <dbReference type="ARBA" id="ARBA00005044"/>
    </source>
</evidence>
<comment type="caution">
    <text evidence="11">Lacks conserved residue(s) required for the propagation of feature annotation.</text>
</comment>
<dbReference type="NCBIfam" id="TIGR00033">
    <property type="entry name" value="aroC"/>
    <property type="match status" value="1"/>
</dbReference>
<protein>
    <recommendedName>
        <fullName evidence="3 11">Chorismate synthase</fullName>
        <shortName evidence="11">CS</shortName>
        <ecNumber evidence="3 11">4.2.3.5</ecNumber>
    </recommendedName>
    <alternativeName>
        <fullName evidence="11">5-enolpyruvylshikimate-3-phosphate phospholyase</fullName>
    </alternativeName>
</protein>
<feature type="binding site" evidence="11">
    <location>
        <position position="45"/>
    </location>
    <ligand>
        <name>NADP(+)</name>
        <dbReference type="ChEBI" id="CHEBI:58349"/>
    </ligand>
</feature>
<dbReference type="GO" id="GO:0008652">
    <property type="term" value="P:amino acid biosynthetic process"/>
    <property type="evidence" value="ECO:0007669"/>
    <property type="project" value="UniProtKB-KW"/>
</dbReference>
<comment type="subunit">
    <text evidence="11">Homotetramer.</text>
</comment>
<feature type="binding site" evidence="11">
    <location>
        <begin position="306"/>
        <end position="310"/>
    </location>
    <ligand>
        <name>FMN</name>
        <dbReference type="ChEBI" id="CHEBI:58210"/>
    </ligand>
</feature>
<dbReference type="PIRSF" id="PIRSF001456">
    <property type="entry name" value="Chorismate_synth"/>
    <property type="match status" value="1"/>
</dbReference>
<dbReference type="SUPFAM" id="SSF103263">
    <property type="entry name" value="Chorismate synthase, AroC"/>
    <property type="match status" value="1"/>
</dbReference>
<dbReference type="InterPro" id="IPR020541">
    <property type="entry name" value="Chorismate_synthase_CS"/>
</dbReference>
<dbReference type="GO" id="GO:0009073">
    <property type="term" value="P:aromatic amino acid family biosynthetic process"/>
    <property type="evidence" value="ECO:0007669"/>
    <property type="project" value="UniProtKB-KW"/>
</dbReference>
<dbReference type="GO" id="GO:0009423">
    <property type="term" value="P:chorismate biosynthetic process"/>
    <property type="evidence" value="ECO:0007669"/>
    <property type="project" value="UniProtKB-UniRule"/>
</dbReference>
<comment type="cofactor">
    <cofactor evidence="11 12">
        <name>FMNH2</name>
        <dbReference type="ChEBI" id="CHEBI:57618"/>
    </cofactor>
    <text evidence="11 12">Reduced FMN (FMNH(2)).</text>
</comment>
<evidence type="ECO:0000256" key="9">
    <source>
        <dbReference type="ARBA" id="ARBA00023141"/>
    </source>
</evidence>
<comment type="pathway">
    <text evidence="1 11 12">Metabolic intermediate biosynthesis; chorismate biosynthesis; chorismate from D-erythrose 4-phosphate and phosphoenolpyruvate: step 7/7.</text>
</comment>
<dbReference type="EMBL" id="DTDV01000012">
    <property type="protein sequence ID" value="HGK23645.1"/>
    <property type="molecule type" value="Genomic_DNA"/>
</dbReference>
<evidence type="ECO:0000256" key="5">
    <source>
        <dbReference type="ARBA" id="ARBA00022630"/>
    </source>
</evidence>
<dbReference type="PANTHER" id="PTHR21085">
    <property type="entry name" value="CHORISMATE SYNTHASE"/>
    <property type="match status" value="1"/>
</dbReference>
<dbReference type="NCBIfam" id="NF003793">
    <property type="entry name" value="PRK05382.1"/>
    <property type="match status" value="1"/>
</dbReference>
<dbReference type="UniPathway" id="UPA00053">
    <property type="reaction ID" value="UER00090"/>
</dbReference>
<sequence length="388" mass="43830">MRFLTSGESHGKALMTIIEGVPAGLRINLEYINQELRRRQVGYGRGKRMEIEKDEAEIISGIRGGYTLGTPIGILIKNRDWENWKSVMDPEKIFEERIVTKPRSGHADFAGAIKYHFEDIRNVLERASARETAARVAVGAIAKTFLSEFGIEIISFVEAIDGIEDSFDINNFSWDILKKKAESSDLRMIDEEKERQAKELIDKAKEEGDTLGGRFILLAKGVPIGLGSYVHWDRRLDALISYAIMSIPSVKGVEIGEALYASINIGSKVHDEFYGEKDRFRKTNYAGGIEGGVSNGEIIMVRAIVKPVPTLRRPLKTFDIKEKKITEGYYERSDVCVVPAAGVVGEAMLAFILAREFLNKFSGDHMEEIRENFEKYKNYVYERLGWKS</sequence>
<comment type="function">
    <text evidence="11">Catalyzes the anti-1,4-elimination of the C-3 phosphate and the C-6 proR hydrogen from 5-enolpyruvylshikimate-3-phosphate (EPSP) to yield chorismate, which is the branch point compound that serves as the starting substrate for the three terminal pathways of aromatic amino acid biosynthesis. This reaction introduces a second double bond into the aromatic ring system.</text>
</comment>
<evidence type="ECO:0000256" key="3">
    <source>
        <dbReference type="ARBA" id="ARBA00013036"/>
    </source>
</evidence>
<keyword evidence="9 11" id="KW-0057">Aromatic amino acid biosynthesis</keyword>
<dbReference type="Gene3D" id="3.60.150.10">
    <property type="entry name" value="Chorismate synthase AroC"/>
    <property type="match status" value="1"/>
</dbReference>
<name>A0A7V4DXC2_DICTH</name>
<comment type="catalytic activity">
    <reaction evidence="11 12">
        <text>5-O-(1-carboxyvinyl)-3-phosphoshikimate = chorismate + phosphate</text>
        <dbReference type="Rhea" id="RHEA:21020"/>
        <dbReference type="ChEBI" id="CHEBI:29748"/>
        <dbReference type="ChEBI" id="CHEBI:43474"/>
        <dbReference type="ChEBI" id="CHEBI:57701"/>
        <dbReference type="EC" id="4.2.3.5"/>
    </reaction>
</comment>